<feature type="compositionally biased region" description="Low complexity" evidence="3">
    <location>
        <begin position="434"/>
        <end position="444"/>
    </location>
</feature>
<name>A0A197K3V1_9FUNG</name>
<dbReference type="InterPro" id="IPR005033">
    <property type="entry name" value="YEATS"/>
</dbReference>
<evidence type="ECO:0000313" key="6">
    <source>
        <dbReference type="Proteomes" id="UP000078512"/>
    </source>
</evidence>
<feature type="compositionally biased region" description="Low complexity" evidence="3">
    <location>
        <begin position="406"/>
        <end position="423"/>
    </location>
</feature>
<dbReference type="AlphaFoldDB" id="A0A197K3V1"/>
<dbReference type="EMBL" id="KV442030">
    <property type="protein sequence ID" value="OAQ31376.1"/>
    <property type="molecule type" value="Genomic_DNA"/>
</dbReference>
<feature type="compositionally biased region" description="Polar residues" evidence="3">
    <location>
        <begin position="367"/>
        <end position="397"/>
    </location>
</feature>
<feature type="compositionally biased region" description="Gly residues" evidence="3">
    <location>
        <begin position="301"/>
        <end position="310"/>
    </location>
</feature>
<evidence type="ECO:0000256" key="2">
    <source>
        <dbReference type="PROSITE-ProRule" id="PRU00376"/>
    </source>
</evidence>
<dbReference type="Pfam" id="PF03366">
    <property type="entry name" value="YEATS"/>
    <property type="match status" value="1"/>
</dbReference>
<feature type="compositionally biased region" description="Gly residues" evidence="3">
    <location>
        <begin position="944"/>
        <end position="954"/>
    </location>
</feature>
<keyword evidence="1 2" id="KW-0539">Nucleus</keyword>
<feature type="compositionally biased region" description="Polar residues" evidence="3">
    <location>
        <begin position="17"/>
        <end position="39"/>
    </location>
</feature>
<dbReference type="GO" id="GO:0005634">
    <property type="term" value="C:nucleus"/>
    <property type="evidence" value="ECO:0007669"/>
    <property type="project" value="UniProtKB-SubCell"/>
</dbReference>
<evidence type="ECO:0000313" key="5">
    <source>
        <dbReference type="EMBL" id="OAQ31376.1"/>
    </source>
</evidence>
<feature type="region of interest" description="Disordered" evidence="3">
    <location>
        <begin position="1"/>
        <end position="59"/>
    </location>
</feature>
<keyword evidence="6" id="KW-1185">Reference proteome</keyword>
<feature type="region of interest" description="Disordered" evidence="3">
    <location>
        <begin position="699"/>
        <end position="735"/>
    </location>
</feature>
<evidence type="ECO:0000256" key="3">
    <source>
        <dbReference type="SAM" id="MobiDB-lite"/>
    </source>
</evidence>
<dbReference type="Gene3D" id="2.60.40.1970">
    <property type="entry name" value="YEATS domain"/>
    <property type="match status" value="1"/>
</dbReference>
<proteinExistence type="predicted"/>
<dbReference type="InterPro" id="IPR058706">
    <property type="entry name" value="zf-C2H2_AHC1-like"/>
</dbReference>
<sequence length="1092" mass="118518">MSFQAGNDTSGIMVATPTESSSIDITMTTPETAITPGSEQQHPSQQQQQQQADPRTAATRQKVVDIIDHQFDLEILLRHAEGASISQELAKAERMLEDLRHAILSERQGAPFGNSTISRTLGNPSLQQNSYTSQRQSSRRATAYYGRDQRQPEALYAVRADGQFVRLGCPRCERYDFGSIQGLVNHMRLSHKQVFKNTEEGVRFCGIVVPSSEVPLDHPCRTKVVFSSLGVGDGQQGQQDFPKPTIKTYDEDVDLESEDGRARNKRSATDFPQPPRKNSAASINSSSNAGTEDESDTSGVASGGENGLGAGKRRRSSLALSLARPQKGKPDSRAANESDSDGSDEESSSEAPQRPTAGKGPMRKYGSVSQGASSAIANGGQSLRTPAINTSGLSSSIRPAPGSTLSMPDSRMSSAASSRANSPTLHPLMSENDVSGPSSPISGFPPVVDSRTTLAVQPASVRRTPGENVTIPAVSTPPAPVSVASKPVQVTSASVTPQPQPQPQKHQMQPPIISFGANAIQGGVPAPLDTVGSRFYVKRRVVVGNVSKYLPEEKRDPRLKDFPYKWMIYVDGTPKPEDITAYIAKVEFHLHESYKPNHVVTVSEAPFHLSRYAWGETQIKVRLFFHDERNKPVEVYHRLALDPTHCGRQVHGRERHVDLELDRNTTFLAAVPFPTRSKRSGTRNNLILDSAAEVAMADGADEDEQELQNTLSGSGAGLSGATGDSGSRAQHGGSTIVDTVRAASVDEGLARRSKAKETTLFYCKACGSLWKQHRDGALGVAGTTSEPVLLNEETGQRIPNCPHHPKYHAVKEMNEEDRLWLSLLTGRSKNKFALDMLKNCGIVDATGRPISALDRMNMEMQQPFDSAMDLDIGDSEWPQPDSINVGSDVDPNSTLALTPAQRTKAEQLTEAFQKMEVYKCRRSEIDWVLSVMDELKLKTLALDGGAGAGTGGSRSGLRERDQEQERLLNNPGQDRVPESMAQRAVVGGLLVQATKAFLGSILSKAVKIHRAETEAEKGPESIMMELDSLNASEDEAEVEKAGESSSSGKKVSDKLLVPHHLYQAIQDNPEELDFLTNQYEDMEGMGEMMVGL</sequence>
<feature type="compositionally biased region" description="Basic and acidic residues" evidence="3">
    <location>
        <begin position="956"/>
        <end position="966"/>
    </location>
</feature>
<feature type="region of interest" description="Disordered" evidence="3">
    <location>
        <begin position="110"/>
        <end position="146"/>
    </location>
</feature>
<evidence type="ECO:0000256" key="1">
    <source>
        <dbReference type="ARBA" id="ARBA00023242"/>
    </source>
</evidence>
<dbReference type="InterPro" id="IPR038704">
    <property type="entry name" value="YEAST_sf"/>
</dbReference>
<evidence type="ECO:0000259" key="4">
    <source>
        <dbReference type="PROSITE" id="PS51037"/>
    </source>
</evidence>
<protein>
    <recommendedName>
        <fullName evidence="4">YEATS domain-containing protein</fullName>
    </recommendedName>
</protein>
<feature type="compositionally biased region" description="Low complexity" evidence="3">
    <location>
        <begin position="40"/>
        <end position="51"/>
    </location>
</feature>
<feature type="region of interest" description="Disordered" evidence="3">
    <location>
        <begin position="231"/>
        <end position="444"/>
    </location>
</feature>
<feature type="compositionally biased region" description="Polar residues" evidence="3">
    <location>
        <begin position="1"/>
        <end position="10"/>
    </location>
</feature>
<dbReference type="GO" id="GO:0006355">
    <property type="term" value="P:regulation of DNA-templated transcription"/>
    <property type="evidence" value="ECO:0007669"/>
    <property type="project" value="InterPro"/>
</dbReference>
<feature type="domain" description="YEATS" evidence="4">
    <location>
        <begin position="531"/>
        <end position="671"/>
    </location>
</feature>
<accession>A0A197K3V1</accession>
<feature type="region of interest" description="Disordered" evidence="3">
    <location>
        <begin position="942"/>
        <end position="978"/>
    </location>
</feature>
<feature type="compositionally biased region" description="Acidic residues" evidence="3">
    <location>
        <begin position="338"/>
        <end position="348"/>
    </location>
</feature>
<dbReference type="CDD" id="cd16907">
    <property type="entry name" value="YEATS_YEATS2_like"/>
    <property type="match status" value="1"/>
</dbReference>
<feature type="compositionally biased region" description="Low complexity" evidence="3">
    <location>
        <begin position="278"/>
        <end position="289"/>
    </location>
</feature>
<dbReference type="OrthoDB" id="1741717at2759"/>
<dbReference type="GO" id="GO:0000785">
    <property type="term" value="C:chromatin"/>
    <property type="evidence" value="ECO:0007669"/>
    <property type="project" value="UniProtKB-ARBA"/>
</dbReference>
<organism evidence="5 6">
    <name type="scientific">Linnemannia elongata AG-77</name>
    <dbReference type="NCBI Taxonomy" id="1314771"/>
    <lineage>
        <taxon>Eukaryota</taxon>
        <taxon>Fungi</taxon>
        <taxon>Fungi incertae sedis</taxon>
        <taxon>Mucoromycota</taxon>
        <taxon>Mortierellomycotina</taxon>
        <taxon>Mortierellomycetes</taxon>
        <taxon>Mortierellales</taxon>
        <taxon>Mortierellaceae</taxon>
        <taxon>Linnemannia</taxon>
    </lineage>
</organism>
<feature type="region of interest" description="Disordered" evidence="3">
    <location>
        <begin position="1031"/>
        <end position="1052"/>
    </location>
</feature>
<dbReference type="Pfam" id="PF25909">
    <property type="entry name" value="zf-C2H2_AHC1"/>
    <property type="match status" value="1"/>
</dbReference>
<dbReference type="PROSITE" id="PS51037">
    <property type="entry name" value="YEATS"/>
    <property type="match status" value="1"/>
</dbReference>
<dbReference type="InterPro" id="IPR055129">
    <property type="entry name" value="YEATS_dom"/>
</dbReference>
<gene>
    <name evidence="5" type="ORF">K457DRAFT_154374</name>
</gene>
<feature type="compositionally biased region" description="Polar residues" evidence="3">
    <location>
        <begin position="113"/>
        <end position="140"/>
    </location>
</feature>
<comment type="subcellular location">
    <subcellularLocation>
        <location evidence="2">Nucleus</location>
    </subcellularLocation>
</comment>
<reference evidence="5 6" key="1">
    <citation type="submission" date="2016-05" db="EMBL/GenBank/DDBJ databases">
        <title>Genome sequencing reveals origins of a unique bacterial endosymbiosis in the earliest lineages of terrestrial Fungi.</title>
        <authorList>
            <consortium name="DOE Joint Genome Institute"/>
            <person name="Uehling J."/>
            <person name="Gryganskyi A."/>
            <person name="Hameed K."/>
            <person name="Tschaplinski T."/>
            <person name="Misztal P."/>
            <person name="Wu S."/>
            <person name="Desiro A."/>
            <person name="Vande Pol N."/>
            <person name="Du Z.-Y."/>
            <person name="Zienkiewicz A."/>
            <person name="Zienkiewicz K."/>
            <person name="Morin E."/>
            <person name="Tisserant E."/>
            <person name="Splivallo R."/>
            <person name="Hainaut M."/>
            <person name="Henrissat B."/>
            <person name="Ohm R."/>
            <person name="Kuo A."/>
            <person name="Yan J."/>
            <person name="Lipzen A."/>
            <person name="Nolan M."/>
            <person name="Labutti K."/>
            <person name="Barry K."/>
            <person name="Goldstein A."/>
            <person name="Labbe J."/>
            <person name="Schadt C."/>
            <person name="Tuskan G."/>
            <person name="Grigoriev I."/>
            <person name="Martin F."/>
            <person name="Vilgalys R."/>
            <person name="Bonito G."/>
        </authorList>
    </citation>
    <scope>NUCLEOTIDE SEQUENCE [LARGE SCALE GENOMIC DNA]</scope>
    <source>
        <strain evidence="5 6">AG-77</strain>
    </source>
</reference>
<dbReference type="Proteomes" id="UP000078512">
    <property type="component" value="Unassembled WGS sequence"/>
</dbReference>
<dbReference type="PANTHER" id="PTHR23195">
    <property type="entry name" value="YEATS DOMAIN"/>
    <property type="match status" value="1"/>
</dbReference>
<dbReference type="STRING" id="1314771.A0A197K3V1"/>